<feature type="compositionally biased region" description="Low complexity" evidence="1">
    <location>
        <begin position="62"/>
        <end position="111"/>
    </location>
</feature>
<gene>
    <name evidence="3" type="ORF">POL58_29730</name>
</gene>
<feature type="region of interest" description="Disordered" evidence="1">
    <location>
        <begin position="19"/>
        <end position="122"/>
    </location>
</feature>
<dbReference type="EMBL" id="JAQNDN010000019">
    <property type="protein sequence ID" value="MDC0671963.1"/>
    <property type="molecule type" value="Genomic_DNA"/>
</dbReference>
<name>A0ABT5BEW4_9BACT</name>
<evidence type="ECO:0000256" key="2">
    <source>
        <dbReference type="SAM" id="SignalP"/>
    </source>
</evidence>
<proteinExistence type="predicted"/>
<keyword evidence="2" id="KW-0732">Signal</keyword>
<keyword evidence="4" id="KW-1185">Reference proteome</keyword>
<dbReference type="RefSeq" id="WP_272002947.1">
    <property type="nucleotide sequence ID" value="NZ_JAQNDN010000019.1"/>
</dbReference>
<protein>
    <submittedName>
        <fullName evidence="3">Uncharacterized protein</fullName>
    </submittedName>
</protein>
<feature type="signal peptide" evidence="2">
    <location>
        <begin position="1"/>
        <end position="25"/>
    </location>
</feature>
<reference evidence="3 4" key="1">
    <citation type="submission" date="2022-11" db="EMBL/GenBank/DDBJ databases">
        <title>Minimal conservation of predation-associated metabolite biosynthetic gene clusters underscores biosynthetic potential of Myxococcota including descriptions for ten novel species: Archangium lansinium sp. nov., Myxococcus landrumus sp. nov., Nannocystis bai.</title>
        <authorList>
            <person name="Ahearne A."/>
            <person name="Stevens C."/>
            <person name="Dowd S."/>
        </authorList>
    </citation>
    <scope>NUCLEOTIDE SEQUENCE [LARGE SCALE GENOMIC DNA]</scope>
    <source>
        <strain evidence="3 4">NCELM</strain>
    </source>
</reference>
<feature type="compositionally biased region" description="Pro residues" evidence="1">
    <location>
        <begin position="112"/>
        <end position="122"/>
    </location>
</feature>
<dbReference type="PROSITE" id="PS51257">
    <property type="entry name" value="PROKAR_LIPOPROTEIN"/>
    <property type="match status" value="1"/>
</dbReference>
<dbReference type="Proteomes" id="UP001217838">
    <property type="component" value="Unassembled WGS sequence"/>
</dbReference>
<accession>A0ABT5BEW4</accession>
<comment type="caution">
    <text evidence="3">The sequence shown here is derived from an EMBL/GenBank/DDBJ whole genome shotgun (WGS) entry which is preliminary data.</text>
</comment>
<feature type="compositionally biased region" description="Polar residues" evidence="1">
    <location>
        <begin position="26"/>
        <end position="47"/>
    </location>
</feature>
<evidence type="ECO:0000313" key="3">
    <source>
        <dbReference type="EMBL" id="MDC0671963.1"/>
    </source>
</evidence>
<evidence type="ECO:0000256" key="1">
    <source>
        <dbReference type="SAM" id="MobiDB-lite"/>
    </source>
</evidence>
<sequence length="122" mass="11878">MSSSRLHWLVLALLLACGDSSGATGGVNSQGPTGTTAPETLTSTAPTDTGADATWSTATLGPDPTTASDPSTTQPATSTSDPTTGDDSKPPTGTARSGRSSTSARALRPSSTCPPPTASSGA</sequence>
<organism evidence="3 4">
    <name type="scientific">Nannocystis radixulma</name>
    <dbReference type="NCBI Taxonomy" id="2995305"/>
    <lineage>
        <taxon>Bacteria</taxon>
        <taxon>Pseudomonadati</taxon>
        <taxon>Myxococcota</taxon>
        <taxon>Polyangia</taxon>
        <taxon>Nannocystales</taxon>
        <taxon>Nannocystaceae</taxon>
        <taxon>Nannocystis</taxon>
    </lineage>
</organism>
<evidence type="ECO:0000313" key="4">
    <source>
        <dbReference type="Proteomes" id="UP001217838"/>
    </source>
</evidence>
<feature type="chain" id="PRO_5046980328" evidence="2">
    <location>
        <begin position="26"/>
        <end position="122"/>
    </location>
</feature>